<comment type="caution">
    <text evidence="1">The sequence shown here is derived from an EMBL/GenBank/DDBJ whole genome shotgun (WGS) entry which is preliminary data.</text>
</comment>
<accession>A0ACC0BFL6</accession>
<name>A0ACC0BFL6_CATRO</name>
<reference evidence="2" key="1">
    <citation type="journal article" date="2023" name="Nat. Plants">
        <title>Single-cell RNA sequencing provides a high-resolution roadmap for understanding the multicellular compartmentation of specialized metabolism.</title>
        <authorList>
            <person name="Sun S."/>
            <person name="Shen X."/>
            <person name="Li Y."/>
            <person name="Li Y."/>
            <person name="Wang S."/>
            <person name="Li R."/>
            <person name="Zhang H."/>
            <person name="Shen G."/>
            <person name="Guo B."/>
            <person name="Wei J."/>
            <person name="Xu J."/>
            <person name="St-Pierre B."/>
            <person name="Chen S."/>
            <person name="Sun C."/>
        </authorList>
    </citation>
    <scope>NUCLEOTIDE SEQUENCE [LARGE SCALE GENOMIC DNA]</scope>
</reference>
<protein>
    <submittedName>
        <fullName evidence="1">Uncharacterized protein</fullName>
    </submittedName>
</protein>
<dbReference type="EMBL" id="CM044703">
    <property type="protein sequence ID" value="KAI5671415.1"/>
    <property type="molecule type" value="Genomic_DNA"/>
</dbReference>
<sequence>MTTPPGFQSQRYVPPHPPQSGNSIFKEKVLFALKDLEVKTQILDSHTQSIAKLKTQIGQLANAISRRDEGTLPSHPIENPRANYHEQAKAVITLRNGKEVDNKVGEPIKDNELNENKTEEIDIETKIEKKVEKELASSSKSKTPEPSPMTSYKPKTKPRLIRWILLLQEFDIEIRDKKGSENLVADQLSRLWDNNHDEAVALKDTFPDEQLFSLSHSPVPWFAPIINYLSAEIKSILEKTVRLDRKDWSQRLNDALWLIAQLTRLP</sequence>
<dbReference type="Proteomes" id="UP001060085">
    <property type="component" value="Linkage Group LG03"/>
</dbReference>
<organism evidence="1 2">
    <name type="scientific">Catharanthus roseus</name>
    <name type="common">Madagascar periwinkle</name>
    <name type="synonym">Vinca rosea</name>
    <dbReference type="NCBI Taxonomy" id="4058"/>
    <lineage>
        <taxon>Eukaryota</taxon>
        <taxon>Viridiplantae</taxon>
        <taxon>Streptophyta</taxon>
        <taxon>Embryophyta</taxon>
        <taxon>Tracheophyta</taxon>
        <taxon>Spermatophyta</taxon>
        <taxon>Magnoliopsida</taxon>
        <taxon>eudicotyledons</taxon>
        <taxon>Gunneridae</taxon>
        <taxon>Pentapetalae</taxon>
        <taxon>asterids</taxon>
        <taxon>lamiids</taxon>
        <taxon>Gentianales</taxon>
        <taxon>Apocynaceae</taxon>
        <taxon>Rauvolfioideae</taxon>
        <taxon>Vinceae</taxon>
        <taxon>Catharanthinae</taxon>
        <taxon>Catharanthus</taxon>
    </lineage>
</organism>
<proteinExistence type="predicted"/>
<keyword evidence="2" id="KW-1185">Reference proteome</keyword>
<gene>
    <name evidence="1" type="ORF">M9H77_11779</name>
</gene>
<evidence type="ECO:0000313" key="1">
    <source>
        <dbReference type="EMBL" id="KAI5671415.1"/>
    </source>
</evidence>
<evidence type="ECO:0000313" key="2">
    <source>
        <dbReference type="Proteomes" id="UP001060085"/>
    </source>
</evidence>